<dbReference type="EMBL" id="BMKC01000003">
    <property type="protein sequence ID" value="GGA83493.1"/>
    <property type="molecule type" value="Genomic_DNA"/>
</dbReference>
<reference evidence="9" key="1">
    <citation type="journal article" date="2019" name="Int. J. Syst. Evol. Microbiol.">
        <title>The Global Catalogue of Microorganisms (GCM) 10K type strain sequencing project: providing services to taxonomists for standard genome sequencing and annotation.</title>
        <authorList>
            <consortium name="The Broad Institute Genomics Platform"/>
            <consortium name="The Broad Institute Genome Sequencing Center for Infectious Disease"/>
            <person name="Wu L."/>
            <person name="Ma J."/>
        </authorList>
    </citation>
    <scope>NUCLEOTIDE SEQUENCE [LARGE SCALE GENOMIC DNA]</scope>
    <source>
        <strain evidence="9">CGMCC 1.15905</strain>
    </source>
</reference>
<evidence type="ECO:0000256" key="5">
    <source>
        <dbReference type="ARBA" id="ARBA00023136"/>
    </source>
</evidence>
<comment type="subcellular location">
    <subcellularLocation>
        <location evidence="1">Cell membrane</location>
        <topology evidence="1">Multi-pass membrane protein</topology>
    </subcellularLocation>
</comment>
<dbReference type="Proteomes" id="UP000623419">
    <property type="component" value="Unassembled WGS sequence"/>
</dbReference>
<comment type="caution">
    <text evidence="8">The sequence shown here is derived from an EMBL/GenBank/DDBJ whole genome shotgun (WGS) entry which is preliminary data.</text>
</comment>
<evidence type="ECO:0000256" key="3">
    <source>
        <dbReference type="ARBA" id="ARBA00022692"/>
    </source>
</evidence>
<keyword evidence="5 6" id="KW-0472">Membrane</keyword>
<keyword evidence="9" id="KW-1185">Reference proteome</keyword>
<evidence type="ECO:0000259" key="7">
    <source>
        <dbReference type="Pfam" id="PF06271"/>
    </source>
</evidence>
<dbReference type="PANTHER" id="PTHR36115">
    <property type="entry name" value="PROLINE-RICH ANTIGEN HOMOLOG-RELATED"/>
    <property type="match status" value="1"/>
</dbReference>
<evidence type="ECO:0000256" key="1">
    <source>
        <dbReference type="ARBA" id="ARBA00004651"/>
    </source>
</evidence>
<feature type="transmembrane region" description="Helical" evidence="6">
    <location>
        <begin position="130"/>
        <end position="154"/>
    </location>
</feature>
<evidence type="ECO:0000313" key="9">
    <source>
        <dbReference type="Proteomes" id="UP000623419"/>
    </source>
</evidence>
<feature type="domain" description="RDD" evidence="7">
    <location>
        <begin position="23"/>
        <end position="169"/>
    </location>
</feature>
<dbReference type="Pfam" id="PF06271">
    <property type="entry name" value="RDD"/>
    <property type="match status" value="1"/>
</dbReference>
<evidence type="ECO:0000256" key="6">
    <source>
        <dbReference type="SAM" id="Phobius"/>
    </source>
</evidence>
<dbReference type="InterPro" id="IPR051791">
    <property type="entry name" value="Pra-immunoreactive"/>
</dbReference>
<organism evidence="8 9">
    <name type="scientific">Arenimonas soli</name>
    <dbReference type="NCBI Taxonomy" id="2269504"/>
    <lineage>
        <taxon>Bacteria</taxon>
        <taxon>Pseudomonadati</taxon>
        <taxon>Pseudomonadota</taxon>
        <taxon>Gammaproteobacteria</taxon>
        <taxon>Lysobacterales</taxon>
        <taxon>Lysobacteraceae</taxon>
        <taxon>Arenimonas</taxon>
    </lineage>
</organism>
<keyword evidence="2" id="KW-1003">Cell membrane</keyword>
<proteinExistence type="predicted"/>
<dbReference type="RefSeq" id="WP_188664188.1">
    <property type="nucleotide sequence ID" value="NZ_BMKC01000003.1"/>
</dbReference>
<evidence type="ECO:0000313" key="8">
    <source>
        <dbReference type="EMBL" id="GGA83493.1"/>
    </source>
</evidence>
<feature type="transmembrane region" description="Helical" evidence="6">
    <location>
        <begin position="29"/>
        <end position="51"/>
    </location>
</feature>
<evidence type="ECO:0000256" key="4">
    <source>
        <dbReference type="ARBA" id="ARBA00022989"/>
    </source>
</evidence>
<keyword evidence="3 6" id="KW-0812">Transmembrane</keyword>
<feature type="transmembrane region" description="Helical" evidence="6">
    <location>
        <begin position="63"/>
        <end position="81"/>
    </location>
</feature>
<protein>
    <recommendedName>
        <fullName evidence="7">RDD domain-containing protein</fullName>
    </recommendedName>
</protein>
<evidence type="ECO:0000256" key="2">
    <source>
        <dbReference type="ARBA" id="ARBA00022475"/>
    </source>
</evidence>
<accession>A0ABQ1HMQ1</accession>
<name>A0ABQ1HMQ1_9GAMM</name>
<dbReference type="InterPro" id="IPR010432">
    <property type="entry name" value="RDD"/>
</dbReference>
<sequence length="320" mass="34346">MTDSDHPYPDSAVPALNAAPAFAGFWRRLGAFFIDGLVLGLFGLLVGLAIGDVLAGMGGYERFVGFAIALAFGLLNSRLTGGRTPGKYLLGIRVADLSGAPISIPRALLRQAVLSLPFFLNGAPFDEQTLFSFFGVVLSVLLFGGMFAIVYLFVFNRKSRRSLHDLVAGTCVVRSVPPGGVPPVAPIWRGHLVVVGLVALFSAAAPFLGQKLAGTPTFEALLEANEALGAQPDVVRSFISTNINLDGAPVFGGYVSVTLVIDNKRVANEKRALEIGRLVLEEYPPAREKQVILITFVHGYDMVIASSHRSQTYRFKPEEL</sequence>
<gene>
    <name evidence="8" type="ORF">GCM10011521_22340</name>
</gene>
<keyword evidence="4 6" id="KW-1133">Transmembrane helix</keyword>